<dbReference type="InterPro" id="IPR007899">
    <property type="entry name" value="CHAD_dom"/>
</dbReference>
<dbReference type="Gene3D" id="2.40.320.10">
    <property type="entry name" value="Hypothetical Protein Pfu-838710-001"/>
    <property type="match status" value="1"/>
</dbReference>
<dbReference type="PANTHER" id="PTHR39339">
    <property type="entry name" value="SLR1444 PROTEIN"/>
    <property type="match status" value="1"/>
</dbReference>
<protein>
    <submittedName>
        <fullName evidence="3">CHAD domain-containing protein</fullName>
    </submittedName>
</protein>
<feature type="domain" description="CYTH" evidence="1">
    <location>
        <begin position="6"/>
        <end position="203"/>
    </location>
</feature>
<dbReference type="EMBL" id="JBHTKH010000001">
    <property type="protein sequence ID" value="MFD1053457.1"/>
    <property type="molecule type" value="Genomic_DNA"/>
</dbReference>
<dbReference type="PROSITE" id="PS51708">
    <property type="entry name" value="CHAD"/>
    <property type="match status" value="1"/>
</dbReference>
<organism evidence="3 4">
    <name type="scientific">Terrabacter terrigena</name>
    <dbReference type="NCBI Taxonomy" id="574718"/>
    <lineage>
        <taxon>Bacteria</taxon>
        <taxon>Bacillati</taxon>
        <taxon>Actinomycetota</taxon>
        <taxon>Actinomycetes</taxon>
        <taxon>Micrococcales</taxon>
        <taxon>Intrasporangiaceae</taxon>
        <taxon>Terrabacter</taxon>
    </lineage>
</organism>
<evidence type="ECO:0000313" key="3">
    <source>
        <dbReference type="EMBL" id="MFD1053457.1"/>
    </source>
</evidence>
<reference evidence="4" key="1">
    <citation type="journal article" date="2019" name="Int. J. Syst. Evol. Microbiol.">
        <title>The Global Catalogue of Microorganisms (GCM) 10K type strain sequencing project: providing services to taxonomists for standard genome sequencing and annotation.</title>
        <authorList>
            <consortium name="The Broad Institute Genomics Platform"/>
            <consortium name="The Broad Institute Genome Sequencing Center for Infectious Disease"/>
            <person name="Wu L."/>
            <person name="Ma J."/>
        </authorList>
    </citation>
    <scope>NUCLEOTIDE SEQUENCE [LARGE SCALE GENOMIC DNA]</scope>
    <source>
        <strain evidence="4">CCUG 57508</strain>
    </source>
</reference>
<dbReference type="Pfam" id="PF05235">
    <property type="entry name" value="CHAD"/>
    <property type="match status" value="1"/>
</dbReference>
<dbReference type="SMART" id="SM00880">
    <property type="entry name" value="CHAD"/>
    <property type="match status" value="1"/>
</dbReference>
<dbReference type="InterPro" id="IPR033469">
    <property type="entry name" value="CYTH-like_dom_sf"/>
</dbReference>
<dbReference type="CDD" id="cd07374">
    <property type="entry name" value="CYTH-like_Pase"/>
    <property type="match status" value="1"/>
</dbReference>
<evidence type="ECO:0000259" key="2">
    <source>
        <dbReference type="PROSITE" id="PS51708"/>
    </source>
</evidence>
<dbReference type="RefSeq" id="WP_386050920.1">
    <property type="nucleotide sequence ID" value="NZ_JBHTKH010000001.1"/>
</dbReference>
<dbReference type="PROSITE" id="PS51707">
    <property type="entry name" value="CYTH"/>
    <property type="match status" value="1"/>
</dbReference>
<dbReference type="SUPFAM" id="SSF55154">
    <property type="entry name" value="CYTH-like phosphatases"/>
    <property type="match status" value="1"/>
</dbReference>
<sequence length="505" mass="55155">MGSLQQNETERKFDVDEHTVFPNLATVAGVASVDQPGLFELRAVYFDTPQLDLASRGITLRRRTGGTDEGWHLKLPARGDTRTEVREPLSTSDDAVPTELLARVRAIVRERPLVPVAVVSTTRREYAVRDDEGVVLVRVCDDAVRGRRLRDDHERAWREWEVELDAGTASVLDTVADALLASGASPASAASKLRRTLGRIPTADTAELPSEQLGKGTAGRLLTAHLAAHVARLHEHEAGLRAGHPEGVHRLRIAARRLRSSLSTFRPILDRAATDPVQAELRWLGAVLAPARDAQVLREHLLTVAASEPAELVIGPVTQQIDDRLRADHAAGMEAARGALDGDRYLRLLATLDDLVASPPLRAEADGPATEVLPHLLARDLKRLGRAVRAITAAPQGGERDEALHEARKKSKRMRYAAEAAAPALGKRARSLAEVSKRAQKLLGAHQDSVNARARLRELAVQVHLDGGNSFTFGRLHALEQARGERAEADVSKVWKKLHHKGFRN</sequence>
<accession>A0ABW3MT90</accession>
<gene>
    <name evidence="3" type="ORF">ACFQ2V_03990</name>
</gene>
<keyword evidence="4" id="KW-1185">Reference proteome</keyword>
<name>A0ABW3MT90_9MICO</name>
<dbReference type="InterPro" id="IPR038186">
    <property type="entry name" value="CHAD_dom_sf"/>
</dbReference>
<comment type="caution">
    <text evidence="3">The sequence shown here is derived from an EMBL/GenBank/DDBJ whole genome shotgun (WGS) entry which is preliminary data.</text>
</comment>
<dbReference type="Pfam" id="PF01928">
    <property type="entry name" value="CYTH"/>
    <property type="match status" value="1"/>
</dbReference>
<dbReference type="InterPro" id="IPR023577">
    <property type="entry name" value="CYTH_domain"/>
</dbReference>
<dbReference type="Proteomes" id="UP001597046">
    <property type="component" value="Unassembled WGS sequence"/>
</dbReference>
<evidence type="ECO:0000259" key="1">
    <source>
        <dbReference type="PROSITE" id="PS51707"/>
    </source>
</evidence>
<evidence type="ECO:0000313" key="4">
    <source>
        <dbReference type="Proteomes" id="UP001597046"/>
    </source>
</evidence>
<proteinExistence type="predicted"/>
<feature type="domain" description="CHAD" evidence="2">
    <location>
        <begin position="215"/>
        <end position="500"/>
    </location>
</feature>
<dbReference type="PANTHER" id="PTHR39339:SF1">
    <property type="entry name" value="CHAD DOMAIN-CONTAINING PROTEIN"/>
    <property type="match status" value="1"/>
</dbReference>
<dbReference type="SMART" id="SM01118">
    <property type="entry name" value="CYTH"/>
    <property type="match status" value="1"/>
</dbReference>
<dbReference type="Gene3D" id="1.40.20.10">
    <property type="entry name" value="CHAD domain"/>
    <property type="match status" value="1"/>
</dbReference>